<dbReference type="EMBL" id="AMGY01000005">
    <property type="protein sequence ID" value="EXJ82225.1"/>
    <property type="molecule type" value="Genomic_DNA"/>
</dbReference>
<sequence>MVRAFRTIVAVVAPLFVLAFLLSHATRHRGEGVPQPQPDAEPQPQPQTDDIVLTEQTKGLSTTGTTNVDVLPPSHLLTIDDDGQPVIDQTAYRVIHSNSTASGDYFTIFLGGSIGYNPTIIPHPTKFDAWIVLVQKVTSKAPEDYSSQLMCSAGFMNDVLNCMAEPTALSLEASKGSCEEDLAHYNFEHGPRDARVFYGPVAPYILYGSHSAYTCLGMWLQDFRMLVDDYRIEAVLAKDFTKPTELQRPPPFKGVEKNFFVFWDAAGEIYVHSDLVPKRVFAKLALDGSIGPDLAPLAAGTDDRCLARYMPAAVLDKAAIQQSTNSLAITLCRRADPKCKPTDQNTFVLTLFHYKTAFDGHSIYEPYVMLFQQSAPFAVHAISTKPLWISGRSKFSKFSGNVNWNDRDDLPENHSEMFFVRSLTWRAHGQKYHGYLDDILFLAFGIEESRSGAIDVVASDLLQDLGACADIK</sequence>
<organism evidence="2 3">
    <name type="scientific">Capronia epimyces CBS 606.96</name>
    <dbReference type="NCBI Taxonomy" id="1182542"/>
    <lineage>
        <taxon>Eukaryota</taxon>
        <taxon>Fungi</taxon>
        <taxon>Dikarya</taxon>
        <taxon>Ascomycota</taxon>
        <taxon>Pezizomycotina</taxon>
        <taxon>Eurotiomycetes</taxon>
        <taxon>Chaetothyriomycetidae</taxon>
        <taxon>Chaetothyriales</taxon>
        <taxon>Herpotrichiellaceae</taxon>
        <taxon>Capronia</taxon>
    </lineage>
</organism>
<accession>W9XXX1</accession>
<proteinExistence type="predicted"/>
<dbReference type="HOGENOM" id="CLU_024135_1_0_1"/>
<comment type="caution">
    <text evidence="2">The sequence shown here is derived from an EMBL/GenBank/DDBJ whole genome shotgun (WGS) entry which is preliminary data.</text>
</comment>
<dbReference type="RefSeq" id="XP_007734348.1">
    <property type="nucleotide sequence ID" value="XM_007736158.1"/>
</dbReference>
<dbReference type="OrthoDB" id="2522565at2759"/>
<keyword evidence="1" id="KW-0732">Signal</keyword>
<dbReference type="AlphaFoldDB" id="W9XXX1"/>
<protein>
    <submittedName>
        <fullName evidence="2">Uncharacterized protein</fullName>
    </submittedName>
</protein>
<dbReference type="GeneID" id="19170148"/>
<feature type="signal peptide" evidence="1">
    <location>
        <begin position="1"/>
        <end position="25"/>
    </location>
</feature>
<feature type="chain" id="PRO_5004934871" evidence="1">
    <location>
        <begin position="26"/>
        <end position="472"/>
    </location>
</feature>
<evidence type="ECO:0000256" key="1">
    <source>
        <dbReference type="SAM" id="SignalP"/>
    </source>
</evidence>
<reference evidence="2 3" key="1">
    <citation type="submission" date="2013-03" db="EMBL/GenBank/DDBJ databases">
        <title>The Genome Sequence of Capronia epimyces CBS 606.96.</title>
        <authorList>
            <consortium name="The Broad Institute Genomics Platform"/>
            <person name="Cuomo C."/>
            <person name="de Hoog S."/>
            <person name="Gorbushina A."/>
            <person name="Walker B."/>
            <person name="Young S.K."/>
            <person name="Zeng Q."/>
            <person name="Gargeya S."/>
            <person name="Fitzgerald M."/>
            <person name="Haas B."/>
            <person name="Abouelleil A."/>
            <person name="Allen A.W."/>
            <person name="Alvarado L."/>
            <person name="Arachchi H.M."/>
            <person name="Berlin A.M."/>
            <person name="Chapman S.B."/>
            <person name="Gainer-Dewar J."/>
            <person name="Goldberg J."/>
            <person name="Griggs A."/>
            <person name="Gujja S."/>
            <person name="Hansen M."/>
            <person name="Howarth C."/>
            <person name="Imamovic A."/>
            <person name="Ireland A."/>
            <person name="Larimer J."/>
            <person name="McCowan C."/>
            <person name="Murphy C."/>
            <person name="Pearson M."/>
            <person name="Poon T.W."/>
            <person name="Priest M."/>
            <person name="Roberts A."/>
            <person name="Saif S."/>
            <person name="Shea T."/>
            <person name="Sisk P."/>
            <person name="Sykes S."/>
            <person name="Wortman J."/>
            <person name="Nusbaum C."/>
            <person name="Birren B."/>
        </authorList>
    </citation>
    <scope>NUCLEOTIDE SEQUENCE [LARGE SCALE GENOMIC DNA]</scope>
    <source>
        <strain evidence="2 3">CBS 606.96</strain>
    </source>
</reference>
<dbReference type="Proteomes" id="UP000019478">
    <property type="component" value="Unassembled WGS sequence"/>
</dbReference>
<name>W9XXX1_9EURO</name>
<gene>
    <name evidence="2" type="ORF">A1O3_06038</name>
</gene>
<dbReference type="eggNOG" id="ENOG502S2VY">
    <property type="taxonomic scope" value="Eukaryota"/>
</dbReference>
<keyword evidence="3" id="KW-1185">Reference proteome</keyword>
<evidence type="ECO:0000313" key="2">
    <source>
        <dbReference type="EMBL" id="EXJ82225.1"/>
    </source>
</evidence>
<evidence type="ECO:0000313" key="3">
    <source>
        <dbReference type="Proteomes" id="UP000019478"/>
    </source>
</evidence>